<dbReference type="PANTHER" id="PTHR30040:SF2">
    <property type="entry name" value="FAD:PROTEIN FMN TRANSFERASE"/>
    <property type="match status" value="1"/>
</dbReference>
<dbReference type="Proteomes" id="UP000184287">
    <property type="component" value="Unassembled WGS sequence"/>
</dbReference>
<keyword evidence="6 10" id="KW-0274">FAD</keyword>
<evidence type="ECO:0000256" key="5">
    <source>
        <dbReference type="ARBA" id="ARBA00022723"/>
    </source>
</evidence>
<dbReference type="GO" id="GO:0046872">
    <property type="term" value="F:metal ion binding"/>
    <property type="evidence" value="ECO:0007669"/>
    <property type="project" value="UniProtKB-UniRule"/>
</dbReference>
<evidence type="ECO:0000256" key="10">
    <source>
        <dbReference type="PIRNR" id="PIRNR006268"/>
    </source>
</evidence>
<dbReference type="AlphaFoldDB" id="A0A1M5PWA7"/>
<sequence length="336" mass="37045">MAIVPKSAILLLPLLVSLFIQKKDQQQYSIHGYAQGTDYSIKYFAEDSVVTKRAVDSILLKIDSSMSLYKPYSLISEFNRSEKGILLDAHFARVIRKSFEIYKATQGRFDVTVAPLVQAWGFGPKAVDHFPDRATVKALLGNVGMNYLELEGNYLRKKKPGVTIDLNGIAQGYSVDVVADYLIKKGISAFVVEIGGELRVLGPKPDGSAMRIGIEGPATSADSEPEIRHVLSFSKGAVTTSGNYRKYLQKGKRKIAHLINPKTGYPLDNQLISATIYAKDAITADGYDNAVMAMSMEEALAFVAARKDMEAYLIYHRKDGTVADTLSRGFKKMMLP</sequence>
<evidence type="ECO:0000256" key="2">
    <source>
        <dbReference type="ARBA" id="ARBA00016337"/>
    </source>
</evidence>
<keyword evidence="13" id="KW-1185">Reference proteome</keyword>
<dbReference type="PANTHER" id="PTHR30040">
    <property type="entry name" value="THIAMINE BIOSYNTHESIS LIPOPROTEIN APBE"/>
    <property type="match status" value="1"/>
</dbReference>
<dbReference type="PIRSF" id="PIRSF006268">
    <property type="entry name" value="ApbE"/>
    <property type="match status" value="1"/>
</dbReference>
<evidence type="ECO:0000256" key="9">
    <source>
        <dbReference type="ARBA" id="ARBA00048540"/>
    </source>
</evidence>
<evidence type="ECO:0000256" key="8">
    <source>
        <dbReference type="ARBA" id="ARBA00031306"/>
    </source>
</evidence>
<reference evidence="13" key="1">
    <citation type="submission" date="2016-11" db="EMBL/GenBank/DDBJ databases">
        <authorList>
            <person name="Varghese N."/>
            <person name="Submissions S."/>
        </authorList>
    </citation>
    <scope>NUCLEOTIDE SEQUENCE [LARGE SCALE GENOMIC DNA]</scope>
    <source>
        <strain evidence="13">DSM 16990</strain>
    </source>
</reference>
<comment type="similarity">
    <text evidence="10">Belongs to the ApbE family.</text>
</comment>
<gene>
    <name evidence="12" type="ORF">SAMN04488522_11111</name>
</gene>
<dbReference type="STRING" id="288992.SAMN04488522_11111"/>
<evidence type="ECO:0000313" key="12">
    <source>
        <dbReference type="EMBL" id="SHH06307.1"/>
    </source>
</evidence>
<dbReference type="EMBL" id="FQUQ01000011">
    <property type="protein sequence ID" value="SHH06307.1"/>
    <property type="molecule type" value="Genomic_DNA"/>
</dbReference>
<dbReference type="InterPro" id="IPR003374">
    <property type="entry name" value="ApbE-like_sf"/>
</dbReference>
<evidence type="ECO:0000256" key="6">
    <source>
        <dbReference type="ARBA" id="ARBA00022827"/>
    </source>
</evidence>
<name>A0A1M5PWA7_9SPHI</name>
<evidence type="ECO:0000256" key="7">
    <source>
        <dbReference type="ARBA" id="ARBA00022842"/>
    </source>
</evidence>
<keyword evidence="7 10" id="KW-0460">Magnesium</keyword>
<keyword evidence="3 10" id="KW-0285">Flavoprotein</keyword>
<comment type="catalytic activity">
    <reaction evidence="9 10">
        <text>L-threonyl-[protein] + FAD = FMN-L-threonyl-[protein] + AMP + H(+)</text>
        <dbReference type="Rhea" id="RHEA:36847"/>
        <dbReference type="Rhea" id="RHEA-COMP:11060"/>
        <dbReference type="Rhea" id="RHEA-COMP:11061"/>
        <dbReference type="ChEBI" id="CHEBI:15378"/>
        <dbReference type="ChEBI" id="CHEBI:30013"/>
        <dbReference type="ChEBI" id="CHEBI:57692"/>
        <dbReference type="ChEBI" id="CHEBI:74257"/>
        <dbReference type="ChEBI" id="CHEBI:456215"/>
        <dbReference type="EC" id="2.7.1.180"/>
    </reaction>
</comment>
<comment type="cofactor">
    <cofactor evidence="11">
        <name>Mg(2+)</name>
        <dbReference type="ChEBI" id="CHEBI:18420"/>
    </cofactor>
    <cofactor evidence="11">
        <name>Mn(2+)</name>
        <dbReference type="ChEBI" id="CHEBI:29035"/>
    </cofactor>
    <text evidence="11">Magnesium. Can also use manganese.</text>
</comment>
<dbReference type="InterPro" id="IPR024932">
    <property type="entry name" value="ApbE"/>
</dbReference>
<evidence type="ECO:0000256" key="3">
    <source>
        <dbReference type="ARBA" id="ARBA00022630"/>
    </source>
</evidence>
<feature type="binding site" evidence="11">
    <location>
        <position position="168"/>
    </location>
    <ligand>
        <name>Mg(2+)</name>
        <dbReference type="ChEBI" id="CHEBI:18420"/>
    </ligand>
</feature>
<dbReference type="RefSeq" id="WP_073239123.1">
    <property type="nucleotide sequence ID" value="NZ_FQUQ01000011.1"/>
</dbReference>
<keyword evidence="4 10" id="KW-0808">Transferase</keyword>
<proteinExistence type="inferred from homology"/>
<organism evidence="12 13">
    <name type="scientific">Pedobacter caeni</name>
    <dbReference type="NCBI Taxonomy" id="288992"/>
    <lineage>
        <taxon>Bacteria</taxon>
        <taxon>Pseudomonadati</taxon>
        <taxon>Bacteroidota</taxon>
        <taxon>Sphingobacteriia</taxon>
        <taxon>Sphingobacteriales</taxon>
        <taxon>Sphingobacteriaceae</taxon>
        <taxon>Pedobacter</taxon>
    </lineage>
</organism>
<dbReference type="EC" id="2.7.1.180" evidence="1 10"/>
<keyword evidence="12" id="KW-0449">Lipoprotein</keyword>
<evidence type="ECO:0000256" key="4">
    <source>
        <dbReference type="ARBA" id="ARBA00022679"/>
    </source>
</evidence>
<evidence type="ECO:0000313" key="13">
    <source>
        <dbReference type="Proteomes" id="UP000184287"/>
    </source>
</evidence>
<dbReference type="GO" id="GO:0016740">
    <property type="term" value="F:transferase activity"/>
    <property type="evidence" value="ECO:0007669"/>
    <property type="project" value="UniProtKB-UniRule"/>
</dbReference>
<dbReference type="OrthoDB" id="9778595at2"/>
<protein>
    <recommendedName>
        <fullName evidence="2 10">FAD:protein FMN transferase</fullName>
        <ecNumber evidence="1 10">2.7.1.180</ecNumber>
    </recommendedName>
    <alternativeName>
        <fullName evidence="8 10">Flavin transferase</fullName>
    </alternativeName>
</protein>
<dbReference type="SUPFAM" id="SSF143631">
    <property type="entry name" value="ApbE-like"/>
    <property type="match status" value="1"/>
</dbReference>
<dbReference type="Pfam" id="PF02424">
    <property type="entry name" value="ApbE"/>
    <property type="match status" value="1"/>
</dbReference>
<accession>A0A1M5PWA7</accession>
<dbReference type="Gene3D" id="3.10.520.10">
    <property type="entry name" value="ApbE-like domains"/>
    <property type="match status" value="1"/>
</dbReference>
<feature type="binding site" evidence="11">
    <location>
        <position position="285"/>
    </location>
    <ligand>
        <name>Mg(2+)</name>
        <dbReference type="ChEBI" id="CHEBI:18420"/>
    </ligand>
</feature>
<evidence type="ECO:0000256" key="11">
    <source>
        <dbReference type="PIRSR" id="PIRSR006268-2"/>
    </source>
</evidence>
<evidence type="ECO:0000256" key="1">
    <source>
        <dbReference type="ARBA" id="ARBA00011955"/>
    </source>
</evidence>
<keyword evidence="5 10" id="KW-0479">Metal-binding</keyword>